<feature type="compositionally biased region" description="Gly residues" evidence="5">
    <location>
        <begin position="372"/>
        <end position="383"/>
    </location>
</feature>
<dbReference type="Gene3D" id="1.10.1740.10">
    <property type="match status" value="1"/>
</dbReference>
<dbReference type="AlphaFoldDB" id="A0A5C1A6Y8"/>
<feature type="domain" description="NolW-like" evidence="6">
    <location>
        <begin position="420"/>
        <end position="501"/>
    </location>
</feature>
<dbReference type="Pfam" id="PF04542">
    <property type="entry name" value="Sigma70_r2"/>
    <property type="match status" value="1"/>
</dbReference>
<dbReference type="RefSeq" id="WP_149108709.1">
    <property type="nucleotide sequence ID" value="NZ_CP042425.1"/>
</dbReference>
<keyword evidence="2" id="KW-0805">Transcription regulation</keyword>
<dbReference type="Proteomes" id="UP000324974">
    <property type="component" value="Chromosome"/>
</dbReference>
<evidence type="ECO:0000259" key="7">
    <source>
        <dbReference type="Pfam" id="PF04542"/>
    </source>
</evidence>
<evidence type="ECO:0000256" key="4">
    <source>
        <dbReference type="ARBA" id="ARBA00023163"/>
    </source>
</evidence>
<dbReference type="Gene3D" id="3.30.1370.120">
    <property type="match status" value="1"/>
</dbReference>
<dbReference type="SUPFAM" id="SSF88659">
    <property type="entry name" value="Sigma3 and sigma4 domains of RNA polymerase sigma factors"/>
    <property type="match status" value="1"/>
</dbReference>
<dbReference type="InterPro" id="IPR014284">
    <property type="entry name" value="RNA_pol_sigma-70_dom"/>
</dbReference>
<feature type="compositionally biased region" description="Low complexity" evidence="5">
    <location>
        <begin position="301"/>
        <end position="311"/>
    </location>
</feature>
<comment type="similarity">
    <text evidence="1">Belongs to the sigma-70 factor family. ECF subfamily.</text>
</comment>
<keyword evidence="10" id="KW-1185">Reference proteome</keyword>
<dbReference type="InterPro" id="IPR039425">
    <property type="entry name" value="RNA_pol_sigma-70-like"/>
</dbReference>
<feature type="domain" description="RNA polymerase sigma-70 region 2" evidence="7">
    <location>
        <begin position="41"/>
        <end position="108"/>
    </location>
</feature>
<sequence length="510" mass="53692">MNRQHLHTILRHAEALADDRPDADLLGRFLLRRDDHAFATLVRRHGPMVWGVCRNLLPGDADAEDAFQATFLALVRGGRRIRDGDRLAAWLHGVAFRVAMKARRTAARRRQRETTAATAEATAPVSEAAWHDLLTAVHEEVGRLPEALRAAFVMCCLEGRRQADAAAQLGLKPNTLTTRLARARQRVIENLTRRGIAPATAAGAIGLGTTTGAATVPLTLAEQAIAFARTTETVSPTVLQLAQGAFDMTTRTKWLAAALLVATAMTTTVSTMFFSDAIGQFPGGPGSGPTGAAGSRGGGARSSSGGPSGTSTMAAMMAVRWEYKVVNGLFNNSEAEAEMNKLGEEGWELTAVVEKFGTAVLKRQKSRRLSAGAGGTTGFGSVGGTTSSPAPAEGTTDLPGSMPPGAAAPVKAVEAKEPGTHVIPLKHAKATELEGTIALLMNAELRDANTGPGFNRGARVYVGTRVKMAADARTNSLVVLADDAALKTIKELLEKLDVPEAESNKSKPSK</sequence>
<organism evidence="9 10">
    <name type="scientific">Limnoglobus roseus</name>
    <dbReference type="NCBI Taxonomy" id="2598579"/>
    <lineage>
        <taxon>Bacteria</taxon>
        <taxon>Pseudomonadati</taxon>
        <taxon>Planctomycetota</taxon>
        <taxon>Planctomycetia</taxon>
        <taxon>Gemmatales</taxon>
        <taxon>Gemmataceae</taxon>
        <taxon>Limnoglobus</taxon>
    </lineage>
</organism>
<reference evidence="10" key="1">
    <citation type="submission" date="2019-08" db="EMBL/GenBank/DDBJ databases">
        <title>Limnoglobus roseus gen. nov., sp. nov., a novel freshwater planctomycete with a giant genome from the family Gemmataceae.</title>
        <authorList>
            <person name="Kulichevskaya I.S."/>
            <person name="Naumoff D.G."/>
            <person name="Miroshnikov K."/>
            <person name="Ivanova A."/>
            <person name="Philippov D.A."/>
            <person name="Hakobyan A."/>
            <person name="Rijpstra I.C."/>
            <person name="Sinninghe Damste J.S."/>
            <person name="Liesack W."/>
            <person name="Dedysh S.N."/>
        </authorList>
    </citation>
    <scope>NUCLEOTIDE SEQUENCE [LARGE SCALE GENOMIC DNA]</scope>
    <source>
        <strain evidence="10">PX52</strain>
    </source>
</reference>
<name>A0A5C1A6Y8_9BACT</name>
<gene>
    <name evidence="9" type="ORF">PX52LOC_00624</name>
</gene>
<dbReference type="InterPro" id="IPR007627">
    <property type="entry name" value="RNA_pol_sigma70_r2"/>
</dbReference>
<dbReference type="Pfam" id="PF08281">
    <property type="entry name" value="Sigma70_r4_2"/>
    <property type="match status" value="1"/>
</dbReference>
<dbReference type="KEGG" id="lrs:PX52LOC_00624"/>
<dbReference type="InterPro" id="IPR013324">
    <property type="entry name" value="RNA_pol_sigma_r3/r4-like"/>
</dbReference>
<dbReference type="SUPFAM" id="SSF88946">
    <property type="entry name" value="Sigma2 domain of RNA polymerase sigma factors"/>
    <property type="match status" value="1"/>
</dbReference>
<dbReference type="InterPro" id="IPR025234">
    <property type="entry name" value="YjzH-like"/>
</dbReference>
<feature type="compositionally biased region" description="Gly residues" evidence="5">
    <location>
        <begin position="285"/>
        <end position="300"/>
    </location>
</feature>
<dbReference type="InterPro" id="IPR038591">
    <property type="entry name" value="NolW-like_sf"/>
</dbReference>
<dbReference type="GO" id="GO:0006352">
    <property type="term" value="P:DNA-templated transcription initiation"/>
    <property type="evidence" value="ECO:0007669"/>
    <property type="project" value="InterPro"/>
</dbReference>
<feature type="domain" description="RNA polymerase sigma factor 70 region 4 type 2" evidence="8">
    <location>
        <begin position="136"/>
        <end position="186"/>
    </location>
</feature>
<accession>A0A5C1A6Y8</accession>
<evidence type="ECO:0000256" key="2">
    <source>
        <dbReference type="ARBA" id="ARBA00023015"/>
    </source>
</evidence>
<dbReference type="OrthoDB" id="290843at2"/>
<dbReference type="Gene3D" id="1.10.10.10">
    <property type="entry name" value="Winged helix-like DNA-binding domain superfamily/Winged helix DNA-binding domain"/>
    <property type="match status" value="1"/>
</dbReference>
<evidence type="ECO:0000259" key="8">
    <source>
        <dbReference type="Pfam" id="PF08281"/>
    </source>
</evidence>
<keyword evidence="4" id="KW-0804">Transcription</keyword>
<dbReference type="Pfam" id="PF03958">
    <property type="entry name" value="Secretin_N"/>
    <property type="match status" value="1"/>
</dbReference>
<dbReference type="GO" id="GO:0016987">
    <property type="term" value="F:sigma factor activity"/>
    <property type="evidence" value="ECO:0007669"/>
    <property type="project" value="UniProtKB-KW"/>
</dbReference>
<dbReference type="PANTHER" id="PTHR43133:SF51">
    <property type="entry name" value="RNA POLYMERASE SIGMA FACTOR"/>
    <property type="match status" value="1"/>
</dbReference>
<feature type="region of interest" description="Disordered" evidence="5">
    <location>
        <begin position="285"/>
        <end position="311"/>
    </location>
</feature>
<proteinExistence type="inferred from homology"/>
<evidence type="ECO:0000313" key="9">
    <source>
        <dbReference type="EMBL" id="QEL13766.1"/>
    </source>
</evidence>
<protein>
    <submittedName>
        <fullName evidence="9">RNA polymerase sigma factor SigM</fullName>
    </submittedName>
</protein>
<dbReference type="InterPro" id="IPR036388">
    <property type="entry name" value="WH-like_DNA-bd_sf"/>
</dbReference>
<dbReference type="InterPro" id="IPR013325">
    <property type="entry name" value="RNA_pol_sigma_r2"/>
</dbReference>
<evidence type="ECO:0000259" key="6">
    <source>
        <dbReference type="Pfam" id="PF03958"/>
    </source>
</evidence>
<dbReference type="InterPro" id="IPR013249">
    <property type="entry name" value="RNA_pol_sigma70_r4_t2"/>
</dbReference>
<dbReference type="NCBIfam" id="TIGR02937">
    <property type="entry name" value="sigma70-ECF"/>
    <property type="match status" value="1"/>
</dbReference>
<keyword evidence="3" id="KW-0731">Sigma factor</keyword>
<dbReference type="EMBL" id="CP042425">
    <property type="protein sequence ID" value="QEL13766.1"/>
    <property type="molecule type" value="Genomic_DNA"/>
</dbReference>
<dbReference type="InterPro" id="IPR005644">
    <property type="entry name" value="NolW-like"/>
</dbReference>
<feature type="region of interest" description="Disordered" evidence="5">
    <location>
        <begin position="364"/>
        <end position="411"/>
    </location>
</feature>
<evidence type="ECO:0000313" key="10">
    <source>
        <dbReference type="Proteomes" id="UP000324974"/>
    </source>
</evidence>
<evidence type="ECO:0000256" key="3">
    <source>
        <dbReference type="ARBA" id="ARBA00023082"/>
    </source>
</evidence>
<dbReference type="Pfam" id="PF13783">
    <property type="entry name" value="DUF4177"/>
    <property type="match status" value="1"/>
</dbReference>
<evidence type="ECO:0000256" key="5">
    <source>
        <dbReference type="SAM" id="MobiDB-lite"/>
    </source>
</evidence>
<dbReference type="PANTHER" id="PTHR43133">
    <property type="entry name" value="RNA POLYMERASE ECF-TYPE SIGMA FACTO"/>
    <property type="match status" value="1"/>
</dbReference>
<dbReference type="GO" id="GO:0003677">
    <property type="term" value="F:DNA binding"/>
    <property type="evidence" value="ECO:0007669"/>
    <property type="project" value="InterPro"/>
</dbReference>
<evidence type="ECO:0000256" key="1">
    <source>
        <dbReference type="ARBA" id="ARBA00010641"/>
    </source>
</evidence>